<evidence type="ECO:0000256" key="6">
    <source>
        <dbReference type="ARBA" id="ARBA00022989"/>
    </source>
</evidence>
<keyword evidence="5" id="KW-0677">Repeat</keyword>
<gene>
    <name evidence="11" type="ORF">MFLAVUS_001305</name>
</gene>
<evidence type="ECO:0000256" key="1">
    <source>
        <dbReference type="ARBA" id="ARBA00004225"/>
    </source>
</evidence>
<dbReference type="Proteomes" id="UP001473302">
    <property type="component" value="Unassembled WGS sequence"/>
</dbReference>
<keyword evidence="4 9" id="KW-0812">Transmembrane</keyword>
<dbReference type="InterPro" id="IPR050391">
    <property type="entry name" value="Mito_Metabolite_Transporter"/>
</dbReference>
<reference evidence="11 12" key="1">
    <citation type="submission" date="2024-04" db="EMBL/GenBank/DDBJ databases">
        <title>genome sequences of Mucor flavus KT1a and Helicostylum pulchrum KT1b strains isolated from the surface of a dry-aged beef.</title>
        <authorList>
            <person name="Toyotome T."/>
            <person name="Hosono M."/>
            <person name="Torimaru M."/>
            <person name="Fukuda K."/>
            <person name="Mikami N."/>
        </authorList>
    </citation>
    <scope>NUCLEOTIDE SEQUENCE [LARGE SCALE GENOMIC DNA]</scope>
    <source>
        <strain evidence="11 12">KT1a</strain>
    </source>
</reference>
<dbReference type="Gene3D" id="1.50.40.10">
    <property type="entry name" value="Mitochondrial carrier domain"/>
    <property type="match status" value="1"/>
</dbReference>
<protein>
    <recommendedName>
        <fullName evidence="13">Mitochondrial dicarboxylate carrier</fullName>
    </recommendedName>
</protein>
<keyword evidence="3 10" id="KW-0813">Transport</keyword>
<dbReference type="EMBL" id="BAABUK010000003">
    <property type="protein sequence ID" value="GAA5807925.1"/>
    <property type="molecule type" value="Genomic_DNA"/>
</dbReference>
<dbReference type="PANTHER" id="PTHR45618">
    <property type="entry name" value="MITOCHONDRIAL DICARBOXYLATE CARRIER-RELATED"/>
    <property type="match status" value="1"/>
</dbReference>
<comment type="similarity">
    <text evidence="2 10">Belongs to the mitochondrial carrier (TC 2.A.29) family.</text>
</comment>
<dbReference type="InterPro" id="IPR023395">
    <property type="entry name" value="MCP_dom_sf"/>
</dbReference>
<organism evidence="11 12">
    <name type="scientific">Mucor flavus</name>
    <dbReference type="NCBI Taxonomy" id="439312"/>
    <lineage>
        <taxon>Eukaryota</taxon>
        <taxon>Fungi</taxon>
        <taxon>Fungi incertae sedis</taxon>
        <taxon>Mucoromycota</taxon>
        <taxon>Mucoromycotina</taxon>
        <taxon>Mucoromycetes</taxon>
        <taxon>Mucorales</taxon>
        <taxon>Mucorineae</taxon>
        <taxon>Mucoraceae</taxon>
        <taxon>Mucor</taxon>
    </lineage>
</organism>
<evidence type="ECO:0000256" key="4">
    <source>
        <dbReference type="ARBA" id="ARBA00022692"/>
    </source>
</evidence>
<evidence type="ECO:0000256" key="5">
    <source>
        <dbReference type="ARBA" id="ARBA00022737"/>
    </source>
</evidence>
<dbReference type="PRINTS" id="PR00926">
    <property type="entry name" value="MITOCARRIER"/>
</dbReference>
<dbReference type="SUPFAM" id="SSF103506">
    <property type="entry name" value="Mitochondrial carrier"/>
    <property type="match status" value="1"/>
</dbReference>
<proteinExistence type="inferred from homology"/>
<evidence type="ECO:0000256" key="9">
    <source>
        <dbReference type="PROSITE-ProRule" id="PRU00282"/>
    </source>
</evidence>
<name>A0ABP9YM47_9FUNG</name>
<evidence type="ECO:0008006" key="13">
    <source>
        <dbReference type="Google" id="ProtNLM"/>
    </source>
</evidence>
<feature type="repeat" description="Solcar" evidence="9">
    <location>
        <begin position="143"/>
        <end position="230"/>
    </location>
</feature>
<keyword evidence="6" id="KW-1133">Transmembrane helix</keyword>
<evidence type="ECO:0000256" key="2">
    <source>
        <dbReference type="ARBA" id="ARBA00006375"/>
    </source>
</evidence>
<dbReference type="PROSITE" id="PS50920">
    <property type="entry name" value="SOLCAR"/>
    <property type="match status" value="3"/>
</dbReference>
<keyword evidence="12" id="KW-1185">Reference proteome</keyword>
<feature type="repeat" description="Solcar" evidence="9">
    <location>
        <begin position="36"/>
        <end position="132"/>
    </location>
</feature>
<comment type="subcellular location">
    <subcellularLocation>
        <location evidence="1">Mitochondrion membrane</location>
        <topology evidence="1">Multi-pass membrane protein</topology>
    </subcellularLocation>
</comment>
<evidence type="ECO:0000313" key="12">
    <source>
        <dbReference type="Proteomes" id="UP001473302"/>
    </source>
</evidence>
<accession>A0ABP9YM47</accession>
<dbReference type="InterPro" id="IPR002067">
    <property type="entry name" value="MCP"/>
</dbReference>
<keyword evidence="8 9" id="KW-0472">Membrane</keyword>
<dbReference type="Pfam" id="PF00153">
    <property type="entry name" value="Mito_carr"/>
    <property type="match status" value="3"/>
</dbReference>
<feature type="repeat" description="Solcar" evidence="9">
    <location>
        <begin position="239"/>
        <end position="324"/>
    </location>
</feature>
<sequence>MTHTMLAASRPGTITATTTTSTNIPTITSLKPKQTTAIQSPFWFGGAASCLATFVSHPFDLTKVRLQTLKVENSTAWSEFKLLSPSRMFKTMWTISRAEGITALYSGLSASLLRQGTYSTIRFGLYDQFKWSVAGDQKPTVRQLLFCSTMAGILGGAFGNPSDVVNVRMQNDGQLPPNQRRNYKNVVDGMVRICREEGPRVLFRGLGSSTHRAVLITVSQMTSYDMFKQTFVDRFEFHDGLMTHFASSLLAGLVATTVCSPLDVVKTRIMSAHLHDGRHPVKIMVHMIKTEGFGSLFRGWMPAFVRLGPHTIVTFIVLEQLKEWHKSYKLSQLN</sequence>
<evidence type="ECO:0000256" key="10">
    <source>
        <dbReference type="RuleBase" id="RU000488"/>
    </source>
</evidence>
<comment type="caution">
    <text evidence="11">The sequence shown here is derived from an EMBL/GenBank/DDBJ whole genome shotgun (WGS) entry which is preliminary data.</text>
</comment>
<keyword evidence="7" id="KW-0496">Mitochondrion</keyword>
<evidence type="ECO:0000256" key="7">
    <source>
        <dbReference type="ARBA" id="ARBA00023128"/>
    </source>
</evidence>
<evidence type="ECO:0000313" key="11">
    <source>
        <dbReference type="EMBL" id="GAA5807925.1"/>
    </source>
</evidence>
<dbReference type="InterPro" id="IPR018108">
    <property type="entry name" value="MCP_transmembrane"/>
</dbReference>
<evidence type="ECO:0000256" key="8">
    <source>
        <dbReference type="ARBA" id="ARBA00023136"/>
    </source>
</evidence>
<evidence type="ECO:0000256" key="3">
    <source>
        <dbReference type="ARBA" id="ARBA00022448"/>
    </source>
</evidence>